<name>A0A7H1MKI4_9LACO</name>
<keyword evidence="6 8" id="KW-0472">Membrane</keyword>
<dbReference type="InterPro" id="IPR034746">
    <property type="entry name" value="POTRA"/>
</dbReference>
<dbReference type="HAMAP" id="MF_00912">
    <property type="entry name" value="DivIB"/>
    <property type="match status" value="1"/>
</dbReference>
<keyword evidence="2 8" id="KW-1003">Cell membrane</keyword>
<evidence type="ECO:0000256" key="7">
    <source>
        <dbReference type="ARBA" id="ARBA00023306"/>
    </source>
</evidence>
<dbReference type="PANTHER" id="PTHR37820:SF1">
    <property type="entry name" value="CELL DIVISION PROTEIN FTSQ"/>
    <property type="match status" value="1"/>
</dbReference>
<evidence type="ECO:0000256" key="4">
    <source>
        <dbReference type="ARBA" id="ARBA00022692"/>
    </source>
</evidence>
<dbReference type="RefSeq" id="WP_006845633.1">
    <property type="nucleotide sequence ID" value="NZ_CP026847.1"/>
</dbReference>
<sequence>MNEKNKNDESKHQEDKLQDQKMWNRINKFFSRSIGQSAKRAPKPKAISKSQSFRILNRFNAMERNSIHMIVILSIISLLLILLLSPLMRFQKVEITGNHDLTKAEVLAASGINKKIPAWQLLSEQHYFIQRAEKNSQIKKVKISYLNMQVAQIKIEENSKVGLVTKKDKNYYILADGKFIPAQSVGEKPQRLPNYEKFPNDKTIKRVAMQFNGISKALQNSVSEVIWSPDHEDDEKVILIMDDGNKVLIKASDIKNKLKYYPGMVAQIDKNGTFNFQVGTYFQQY</sequence>
<dbReference type="InterPro" id="IPR005548">
    <property type="entry name" value="Cell_div_FtsQ/DivIB_C"/>
</dbReference>
<dbReference type="Pfam" id="PF03799">
    <property type="entry name" value="FtsQ_DivIB_C"/>
    <property type="match status" value="1"/>
</dbReference>
<evidence type="ECO:0000256" key="3">
    <source>
        <dbReference type="ARBA" id="ARBA00022618"/>
    </source>
</evidence>
<comment type="function">
    <text evidence="8">Cell division protein that may be involved in stabilizing or promoting the assembly of the division complex.</text>
</comment>
<gene>
    <name evidence="8" type="primary">divIB</name>
    <name evidence="10" type="ORF">FY536_01190</name>
</gene>
<evidence type="ECO:0000256" key="8">
    <source>
        <dbReference type="HAMAP-Rule" id="MF_00912"/>
    </source>
</evidence>
<keyword evidence="11" id="KW-1185">Reference proteome</keyword>
<evidence type="ECO:0000256" key="6">
    <source>
        <dbReference type="ARBA" id="ARBA00023136"/>
    </source>
</evidence>
<dbReference type="Proteomes" id="UP000516446">
    <property type="component" value="Chromosome"/>
</dbReference>
<dbReference type="InterPro" id="IPR050487">
    <property type="entry name" value="FtsQ_DivIB"/>
</dbReference>
<keyword evidence="7 8" id="KW-0131">Cell cycle</keyword>
<dbReference type="GO" id="GO:0043093">
    <property type="term" value="P:FtsZ-dependent cytokinesis"/>
    <property type="evidence" value="ECO:0007669"/>
    <property type="project" value="UniProtKB-UniRule"/>
</dbReference>
<comment type="similarity">
    <text evidence="8">Belongs to the FtsQ/DivIB family. DivIB subfamily.</text>
</comment>
<evidence type="ECO:0000313" key="11">
    <source>
        <dbReference type="Proteomes" id="UP000516446"/>
    </source>
</evidence>
<dbReference type="GO" id="GO:0032153">
    <property type="term" value="C:cell division site"/>
    <property type="evidence" value="ECO:0007669"/>
    <property type="project" value="UniProtKB-UniRule"/>
</dbReference>
<reference evidence="10 11" key="1">
    <citation type="submission" date="2019-08" db="EMBL/GenBank/DDBJ databases">
        <authorList>
            <person name="Chang H.C."/>
            <person name="Mun S.Y."/>
        </authorList>
    </citation>
    <scope>NUCLEOTIDE SEQUENCE [LARGE SCALE GENOMIC DNA]</scope>
    <source>
        <strain evidence="10 11">SK</strain>
    </source>
</reference>
<keyword evidence="4 8" id="KW-0812">Transmembrane</keyword>
<protein>
    <recommendedName>
        <fullName evidence="8">Cell division protein DivIB</fullName>
    </recommendedName>
</protein>
<dbReference type="InterPro" id="IPR013685">
    <property type="entry name" value="POTRA_FtsQ_type"/>
</dbReference>
<feature type="compositionally biased region" description="Basic and acidic residues" evidence="9">
    <location>
        <begin position="1"/>
        <end position="19"/>
    </location>
</feature>
<evidence type="ECO:0000256" key="2">
    <source>
        <dbReference type="ARBA" id="ARBA00022475"/>
    </source>
</evidence>
<dbReference type="Pfam" id="PF08478">
    <property type="entry name" value="POTRA_1"/>
    <property type="match status" value="1"/>
</dbReference>
<keyword evidence="3 8" id="KW-0132">Cell division</keyword>
<organism evidence="10 11">
    <name type="scientific">Weissella koreensis</name>
    <dbReference type="NCBI Taxonomy" id="165096"/>
    <lineage>
        <taxon>Bacteria</taxon>
        <taxon>Bacillati</taxon>
        <taxon>Bacillota</taxon>
        <taxon>Bacilli</taxon>
        <taxon>Lactobacillales</taxon>
        <taxon>Lactobacillaceae</taxon>
        <taxon>Weissella</taxon>
    </lineage>
</organism>
<feature type="transmembrane region" description="Helical" evidence="8">
    <location>
        <begin position="66"/>
        <end position="84"/>
    </location>
</feature>
<accession>A0A7H1MKI4</accession>
<dbReference type="InterPro" id="IPR026580">
    <property type="entry name" value="DivIB"/>
</dbReference>
<dbReference type="OMA" id="YMNDGNE"/>
<dbReference type="Gene3D" id="3.40.50.10960">
    <property type="match status" value="1"/>
</dbReference>
<comment type="subcellular location">
    <subcellularLocation>
        <location evidence="8">Cell membrane</location>
        <topology evidence="8">Single-pass type II membrane protein</topology>
    </subcellularLocation>
    <subcellularLocation>
        <location evidence="1">Membrane</location>
    </subcellularLocation>
    <text evidence="8">Localizes to the division septum.</text>
</comment>
<evidence type="ECO:0000256" key="9">
    <source>
        <dbReference type="SAM" id="MobiDB-lite"/>
    </source>
</evidence>
<evidence type="ECO:0000256" key="5">
    <source>
        <dbReference type="ARBA" id="ARBA00022989"/>
    </source>
</evidence>
<keyword evidence="5 8" id="KW-1133">Transmembrane helix</keyword>
<feature type="region of interest" description="Disordered" evidence="9">
    <location>
        <begin position="1"/>
        <end position="20"/>
    </location>
</feature>
<dbReference type="EMBL" id="CP043431">
    <property type="protein sequence ID" value="QNT63970.1"/>
    <property type="molecule type" value="Genomic_DNA"/>
</dbReference>
<dbReference type="AlphaFoldDB" id="A0A7H1MKI4"/>
<dbReference type="GO" id="GO:0005886">
    <property type="term" value="C:plasma membrane"/>
    <property type="evidence" value="ECO:0007669"/>
    <property type="project" value="UniProtKB-SubCell"/>
</dbReference>
<evidence type="ECO:0000256" key="1">
    <source>
        <dbReference type="ARBA" id="ARBA00004370"/>
    </source>
</evidence>
<evidence type="ECO:0000313" key="10">
    <source>
        <dbReference type="EMBL" id="QNT63970.1"/>
    </source>
</evidence>
<dbReference type="PROSITE" id="PS51779">
    <property type="entry name" value="POTRA"/>
    <property type="match status" value="1"/>
</dbReference>
<proteinExistence type="inferred from homology"/>
<dbReference type="PANTHER" id="PTHR37820">
    <property type="entry name" value="CELL DIVISION PROTEIN DIVIB"/>
    <property type="match status" value="1"/>
</dbReference>